<gene>
    <name evidence="12" type="ORF">BD410DRAFT_796692</name>
</gene>
<evidence type="ECO:0000313" key="12">
    <source>
        <dbReference type="EMBL" id="TDL15109.1"/>
    </source>
</evidence>
<keyword evidence="4 8" id="KW-0378">Hydrolase</keyword>
<dbReference type="GO" id="GO:0005829">
    <property type="term" value="C:cytosol"/>
    <property type="evidence" value="ECO:0007669"/>
    <property type="project" value="TreeGrafter"/>
</dbReference>
<evidence type="ECO:0000259" key="11">
    <source>
        <dbReference type="PROSITE" id="PS51210"/>
    </source>
</evidence>
<organism evidence="12 13">
    <name type="scientific">Rickenella mellea</name>
    <dbReference type="NCBI Taxonomy" id="50990"/>
    <lineage>
        <taxon>Eukaryota</taxon>
        <taxon>Fungi</taxon>
        <taxon>Dikarya</taxon>
        <taxon>Basidiomycota</taxon>
        <taxon>Agaricomycotina</taxon>
        <taxon>Agaricomycetes</taxon>
        <taxon>Hymenochaetales</taxon>
        <taxon>Rickenellaceae</taxon>
        <taxon>Rickenella</taxon>
    </lineage>
</organism>
<dbReference type="Gene3D" id="3.40.1090.10">
    <property type="entry name" value="Cytosolic phospholipase A2 catalytic domain"/>
    <property type="match status" value="1"/>
</dbReference>
<dbReference type="PANTHER" id="PTHR10728:SF33">
    <property type="entry name" value="LYSOPHOSPHOLIPASE 1-RELATED"/>
    <property type="match status" value="1"/>
</dbReference>
<keyword evidence="7" id="KW-0325">Glycoprotein</keyword>
<evidence type="ECO:0000256" key="4">
    <source>
        <dbReference type="ARBA" id="ARBA00022801"/>
    </source>
</evidence>
<evidence type="ECO:0000256" key="9">
    <source>
        <dbReference type="RuleBase" id="RU362103"/>
    </source>
</evidence>
<dbReference type="InterPro" id="IPR002642">
    <property type="entry name" value="LysoPLipase_cat_dom"/>
</dbReference>
<evidence type="ECO:0000256" key="8">
    <source>
        <dbReference type="PROSITE-ProRule" id="PRU00555"/>
    </source>
</evidence>
<dbReference type="PROSITE" id="PS51210">
    <property type="entry name" value="PLA2C"/>
    <property type="match status" value="1"/>
</dbReference>
<keyword evidence="13" id="KW-1185">Reference proteome</keyword>
<dbReference type="Pfam" id="PF01735">
    <property type="entry name" value="PLA2_B"/>
    <property type="match status" value="2"/>
</dbReference>
<keyword evidence="5 8" id="KW-0442">Lipid degradation</keyword>
<dbReference type="GO" id="GO:0004623">
    <property type="term" value="F:phospholipase A2 activity"/>
    <property type="evidence" value="ECO:0007669"/>
    <property type="project" value="TreeGrafter"/>
</dbReference>
<dbReference type="VEuPathDB" id="FungiDB:BD410DRAFT_796692"/>
<evidence type="ECO:0000256" key="1">
    <source>
        <dbReference type="ARBA" id="ARBA00008780"/>
    </source>
</evidence>
<evidence type="ECO:0000256" key="10">
    <source>
        <dbReference type="SAM" id="MobiDB-lite"/>
    </source>
</evidence>
<comment type="similarity">
    <text evidence="1 9">Belongs to the lysophospholipase family.</text>
</comment>
<feature type="signal peptide" evidence="9">
    <location>
        <begin position="1"/>
        <end position="26"/>
    </location>
</feature>
<dbReference type="AlphaFoldDB" id="A0A4Y7PKM9"/>
<dbReference type="GO" id="GO:0004622">
    <property type="term" value="F:phosphatidylcholine lysophospholipase activity"/>
    <property type="evidence" value="ECO:0007669"/>
    <property type="project" value="UniProtKB-EC"/>
</dbReference>
<dbReference type="InterPro" id="IPR016035">
    <property type="entry name" value="Acyl_Trfase/lysoPLipase"/>
</dbReference>
<dbReference type="STRING" id="50990.A0A4Y7PKM9"/>
<keyword evidence="3 9" id="KW-0732">Signal</keyword>
<feature type="compositionally biased region" description="Pro residues" evidence="10">
    <location>
        <begin position="206"/>
        <end position="236"/>
    </location>
</feature>
<comment type="catalytic activity">
    <reaction evidence="9">
        <text>a 1-acyl-sn-glycero-3-phosphocholine + H2O = sn-glycerol 3-phosphocholine + a fatty acid + H(+)</text>
        <dbReference type="Rhea" id="RHEA:15177"/>
        <dbReference type="ChEBI" id="CHEBI:15377"/>
        <dbReference type="ChEBI" id="CHEBI:15378"/>
        <dbReference type="ChEBI" id="CHEBI:16870"/>
        <dbReference type="ChEBI" id="CHEBI:28868"/>
        <dbReference type="ChEBI" id="CHEBI:58168"/>
        <dbReference type="EC" id="3.1.1.5"/>
    </reaction>
</comment>
<evidence type="ECO:0000256" key="6">
    <source>
        <dbReference type="ARBA" id="ARBA00023098"/>
    </source>
</evidence>
<dbReference type="OrthoDB" id="4084751at2759"/>
<reference evidence="12 13" key="1">
    <citation type="submission" date="2018-06" db="EMBL/GenBank/DDBJ databases">
        <title>A transcriptomic atlas of mushroom development highlights an independent origin of complex multicellularity.</title>
        <authorList>
            <consortium name="DOE Joint Genome Institute"/>
            <person name="Krizsan K."/>
            <person name="Almasi E."/>
            <person name="Merenyi Z."/>
            <person name="Sahu N."/>
            <person name="Viragh M."/>
            <person name="Koszo T."/>
            <person name="Mondo S."/>
            <person name="Kiss B."/>
            <person name="Balint B."/>
            <person name="Kues U."/>
            <person name="Barry K."/>
            <person name="Hegedus J.C."/>
            <person name="Henrissat B."/>
            <person name="Johnson J."/>
            <person name="Lipzen A."/>
            <person name="Ohm R."/>
            <person name="Nagy I."/>
            <person name="Pangilinan J."/>
            <person name="Yan J."/>
            <person name="Xiong Y."/>
            <person name="Grigoriev I.V."/>
            <person name="Hibbett D.S."/>
            <person name="Nagy L.G."/>
        </authorList>
    </citation>
    <scope>NUCLEOTIDE SEQUENCE [LARGE SCALE GENOMIC DNA]</scope>
    <source>
        <strain evidence="12 13">SZMC22713</strain>
    </source>
</reference>
<feature type="domain" description="PLA2c" evidence="11">
    <location>
        <begin position="65"/>
        <end position="678"/>
    </location>
</feature>
<accession>A0A4Y7PKM9</accession>
<dbReference type="SUPFAM" id="SSF52151">
    <property type="entry name" value="FabD/lysophospholipase-like"/>
    <property type="match status" value="1"/>
</dbReference>
<dbReference type="EC" id="3.1.1.5" evidence="2 9"/>
<dbReference type="Proteomes" id="UP000294933">
    <property type="component" value="Unassembled WGS sequence"/>
</dbReference>
<evidence type="ECO:0000313" key="13">
    <source>
        <dbReference type="Proteomes" id="UP000294933"/>
    </source>
</evidence>
<dbReference type="EMBL" id="ML170290">
    <property type="protein sequence ID" value="TDL15109.1"/>
    <property type="molecule type" value="Genomic_DNA"/>
</dbReference>
<feature type="region of interest" description="Disordered" evidence="10">
    <location>
        <begin position="192"/>
        <end position="244"/>
    </location>
</feature>
<evidence type="ECO:0000256" key="3">
    <source>
        <dbReference type="ARBA" id="ARBA00022729"/>
    </source>
</evidence>
<evidence type="ECO:0000256" key="5">
    <source>
        <dbReference type="ARBA" id="ARBA00022963"/>
    </source>
</evidence>
<feature type="chain" id="PRO_5021509137" description="Lysophospholipase" evidence="9">
    <location>
        <begin position="27"/>
        <end position="698"/>
    </location>
</feature>
<dbReference type="PANTHER" id="PTHR10728">
    <property type="entry name" value="CYTOSOLIC PHOSPHOLIPASE A2"/>
    <property type="match status" value="1"/>
</dbReference>
<protein>
    <recommendedName>
        <fullName evidence="2 9">Lysophospholipase</fullName>
        <ecNumber evidence="2 9">3.1.1.5</ecNumber>
    </recommendedName>
</protein>
<sequence length="698" mass="73205">MAPFYAASRWAFIFLGGCLLNAQASARNGLSPAAIANTPITSRCAPHFTLVRDAGSNAVAQSLAPAEEAYISARTSSVLPSAWKAYLANVQASSPSELPAYVSSILDGSLTSSSPSSASLPRLGIASSGGGYRAAIFSAGILNAIDGRNASSRGVGTGGLLQASTYHSGLSGGSWLVGSLSQANFPPIRNLIFGSRGGNVEDETDPTPPEPEPNPPEPEPNPPDPEPNPPPSPPDPEGGLRQFGGWNANFNLFAPSNNARLDSQFIGSLFSEISGKFAAGFPVTFNDLYSRALSRHFVNGTNGTTVNTFLSNTSTHGAGALFSDTVNVPTFAKHQQPFPIVMASSISRGQDQSIMYEFTPYEMGSYEPTLSAFVPTKFLGSRNSSVCITNYDQAAFVLGTSSELFSRFNTSVPALFNSSVGPLFAALNQTFPQPLSTVELDAAYYPNPFFGFKNNTFRDSDESFIRISNRGSDGEVIPLQPLLVKPRGVDVILAVDASNGNGGFATGSALIAAQNQARLFPSSYSFPPIPSTTEAFIAQGLVNRPTFFGCDSTHTINSTTTHTNTPPLIIYIANGGPPPGEPALTNTPNLQLQYEPEQIQGMLDQVFTIATQGISPSLSSSTNSTKRHNNHPIGYKDPEWAACLACAIVDRARARSGVQRSGVCVGCMERYCWNGSEVGGGSGSGSGSGSGGGVPRGG</sequence>
<proteinExistence type="inferred from homology"/>
<keyword evidence="6 8" id="KW-0443">Lipid metabolism</keyword>
<name>A0A4Y7PKM9_9AGAM</name>
<feature type="region of interest" description="Disordered" evidence="10">
    <location>
        <begin position="679"/>
        <end position="698"/>
    </location>
</feature>
<dbReference type="GO" id="GO:0046475">
    <property type="term" value="P:glycerophospholipid catabolic process"/>
    <property type="evidence" value="ECO:0007669"/>
    <property type="project" value="TreeGrafter"/>
</dbReference>
<dbReference type="SMART" id="SM00022">
    <property type="entry name" value="PLAc"/>
    <property type="match status" value="1"/>
</dbReference>
<evidence type="ECO:0000256" key="7">
    <source>
        <dbReference type="ARBA" id="ARBA00023180"/>
    </source>
</evidence>
<evidence type="ECO:0000256" key="2">
    <source>
        <dbReference type="ARBA" id="ARBA00013274"/>
    </source>
</evidence>